<organism evidence="2 3">
    <name type="scientific">Monodon monoceros</name>
    <name type="common">Narwhal</name>
    <name type="synonym">Ceratodon monodon</name>
    <dbReference type="NCBI Taxonomy" id="40151"/>
    <lineage>
        <taxon>Eukaryota</taxon>
        <taxon>Metazoa</taxon>
        <taxon>Chordata</taxon>
        <taxon>Craniata</taxon>
        <taxon>Vertebrata</taxon>
        <taxon>Euteleostomi</taxon>
        <taxon>Mammalia</taxon>
        <taxon>Eutheria</taxon>
        <taxon>Laurasiatheria</taxon>
        <taxon>Artiodactyla</taxon>
        <taxon>Whippomorpha</taxon>
        <taxon>Cetacea</taxon>
        <taxon>Odontoceti</taxon>
        <taxon>Monodontidae</taxon>
        <taxon>Monodon</taxon>
    </lineage>
</organism>
<evidence type="ECO:0000313" key="2">
    <source>
        <dbReference type="EMBL" id="TKC40500.1"/>
    </source>
</evidence>
<sequence>GIMARKLTYQHFQNHILRRAFQRMLDVPSTPPAGYWPSSCISPEPAGSNEINCIYNLTHWCPVSNYGPIPLNNTEGECEWWKGNVVSTWSIQFNPPVRFFAVEYNPLMRALGMILAGAGLAIGLAALWGGFTYHETTPSNLTRQLGYMMEQTGPLVAIVVLFFGPCLFNLLVKFVSSRLQQFQ</sequence>
<evidence type="ECO:0000313" key="3">
    <source>
        <dbReference type="Proteomes" id="UP000308365"/>
    </source>
</evidence>
<protein>
    <submittedName>
        <fullName evidence="2">Uncharacterized protein</fullName>
    </submittedName>
</protein>
<keyword evidence="1" id="KW-1133">Transmembrane helix</keyword>
<dbReference type="AlphaFoldDB" id="A0A4V5P997"/>
<gene>
    <name evidence="2" type="ORF">EI555_009668</name>
</gene>
<keyword evidence="1" id="KW-0472">Membrane</keyword>
<feature type="transmembrane region" description="Helical" evidence="1">
    <location>
        <begin position="151"/>
        <end position="172"/>
    </location>
</feature>
<proteinExistence type="predicted"/>
<keyword evidence="1" id="KW-0812">Transmembrane</keyword>
<dbReference type="Proteomes" id="UP000308365">
    <property type="component" value="Unassembled WGS sequence"/>
</dbReference>
<comment type="caution">
    <text evidence="2">The sequence shown here is derived from an EMBL/GenBank/DDBJ whole genome shotgun (WGS) entry which is preliminary data.</text>
</comment>
<dbReference type="EMBL" id="RWIC01000742">
    <property type="protein sequence ID" value="TKC40500.1"/>
    <property type="molecule type" value="Genomic_DNA"/>
</dbReference>
<name>A0A4V5P997_MONMO</name>
<reference evidence="3" key="1">
    <citation type="journal article" date="2019" name="IScience">
        <title>Narwhal Genome Reveals Long-Term Low Genetic Diversity despite Current Large Abundance Size.</title>
        <authorList>
            <person name="Westbury M.V."/>
            <person name="Petersen B."/>
            <person name="Garde E."/>
            <person name="Heide-Jorgensen M.P."/>
            <person name="Lorenzen E.D."/>
        </authorList>
    </citation>
    <scope>NUCLEOTIDE SEQUENCE [LARGE SCALE GENOMIC DNA]</scope>
</reference>
<accession>A0A4V5P997</accession>
<feature type="non-terminal residue" evidence="2">
    <location>
        <position position="1"/>
    </location>
</feature>
<evidence type="ECO:0000256" key="1">
    <source>
        <dbReference type="SAM" id="Phobius"/>
    </source>
</evidence>
<feature type="non-terminal residue" evidence="2">
    <location>
        <position position="183"/>
    </location>
</feature>
<feature type="transmembrane region" description="Helical" evidence="1">
    <location>
        <begin position="110"/>
        <end position="131"/>
    </location>
</feature>